<dbReference type="Gene3D" id="3.40.50.300">
    <property type="entry name" value="P-loop containing nucleotide triphosphate hydrolases"/>
    <property type="match status" value="1"/>
</dbReference>
<name>A0ABQ3X9G0_9ACTN</name>
<dbReference type="InterPro" id="IPR027417">
    <property type="entry name" value="P-loop_NTPase"/>
</dbReference>
<dbReference type="InterPro" id="IPR011989">
    <property type="entry name" value="ARM-like"/>
</dbReference>
<dbReference type="RefSeq" id="WP_203796440.1">
    <property type="nucleotide sequence ID" value="NZ_BAAAQE010000029.1"/>
</dbReference>
<comment type="caution">
    <text evidence="2">The sequence shown here is derived from an EMBL/GenBank/DDBJ whole genome shotgun (WGS) entry which is preliminary data.</text>
</comment>
<dbReference type="InterPro" id="IPR004155">
    <property type="entry name" value="PBS_lyase_HEAT"/>
</dbReference>
<dbReference type="EMBL" id="BOMG01000044">
    <property type="protein sequence ID" value="GID55139.1"/>
    <property type="molecule type" value="Genomic_DNA"/>
</dbReference>
<dbReference type="SUPFAM" id="SSF48431">
    <property type="entry name" value="Lipovitellin-phosvitin complex, superhelical domain"/>
    <property type="match status" value="1"/>
</dbReference>
<evidence type="ECO:0000259" key="1">
    <source>
        <dbReference type="PROSITE" id="PS50837"/>
    </source>
</evidence>
<dbReference type="Pfam" id="PF13646">
    <property type="entry name" value="HEAT_2"/>
    <property type="match status" value="1"/>
</dbReference>
<dbReference type="Gene3D" id="1.25.10.10">
    <property type="entry name" value="Leucine-rich Repeat Variant"/>
    <property type="match status" value="3"/>
</dbReference>
<protein>
    <recommendedName>
        <fullName evidence="1">NACHT domain-containing protein</fullName>
    </recommendedName>
</protein>
<dbReference type="SUPFAM" id="SSF52540">
    <property type="entry name" value="P-loop containing nucleoside triphosphate hydrolases"/>
    <property type="match status" value="1"/>
</dbReference>
<dbReference type="SMART" id="SM00567">
    <property type="entry name" value="EZ_HEAT"/>
    <property type="match status" value="6"/>
</dbReference>
<keyword evidence="3" id="KW-1185">Reference proteome</keyword>
<dbReference type="PANTHER" id="PTHR46844:SF1">
    <property type="entry name" value="SLR5058 PROTEIN"/>
    <property type="match status" value="1"/>
</dbReference>
<dbReference type="InterPro" id="IPR011030">
    <property type="entry name" value="Lipovitellin_superhlx_dom"/>
</dbReference>
<reference evidence="2 3" key="1">
    <citation type="submission" date="2021-01" db="EMBL/GenBank/DDBJ databases">
        <title>Whole genome shotgun sequence of Actinoplanes couchii NBRC 106145.</title>
        <authorList>
            <person name="Komaki H."/>
            <person name="Tamura T."/>
        </authorList>
    </citation>
    <scope>NUCLEOTIDE SEQUENCE [LARGE SCALE GENOMIC DNA]</scope>
    <source>
        <strain evidence="2 3">NBRC 106145</strain>
    </source>
</reference>
<dbReference type="InterPro" id="IPR025139">
    <property type="entry name" value="DUF4062"/>
</dbReference>
<sequence>MTEAYISATFEDLKECREAVRHALGLFGLPFKTMEEYVAGAGAPLSRCLDDVEACDIYIGIFAWRYGYTPPKQSKSITHLEYEAAVASGKDCLIFLLGPDAPWPVKFVDRDIQAARVDDLRDVLQREHLCSIFQTPEELGLLVYAAVHKLLEQRERGTVRAPVPQPARGLSAAATAHYFERYRQQYGGLDLLNLAQQSSFLGTQLIDVFVEPFARADHPPRLTPAALGDPGDSAEGLDREALPLSWPGQPVFDVLCDRRHQRITLIGDPGAGKSAVVRYLTLALARAHADERLAVLAGHLPILIELRSYAAGPTRTFRDYLAHRAATDGYQDEPDGLHLYLARGDPAVVVFDGLDEILDRRLREETTGQIATFAENFPAARIIVTTRPAEYNRRALSAAGFVHHTLQRFLPEQTAEFLHRWFRSLPEAQAADVTLRREVVIGTIARSPELTELAGNPMLLSILAVIGRHRMLPKQRWRLYEQVAVTLVDSWDDSRMVDAPPGSQRLDAEVKHELLRGLAFDMMSGLLGPHGDQVSVEDLKRIFTRHLERHGLGWADANEFARHAIEQLSRRSYVLGPAGRTDYRFVHRTFQEFYCAWAIVERFSRSGSGLDEVRGVFRLHWADPAWRETLRLVAGQLSPGPAAGLVELLITEVNPEWWEYAGPSTRQARPDPPWNVALAVQCLAGVRKIADARHAAGLALREVVRLLVHCASAPDHPSSGPDYAALLADEFIPAIEAIGSHWPDREVYLDWYRTSGVKIVTNPAATSAARIAAILAGPADHFTEIFESRLGAKEDVRIVCAAVAGLGETAQQAVRSETIESGRLALSPLERAAGDTRAVVRLAAVQALAPLAAVYPEARAVLFRVVSPEKRFRDVFSAVRLAAVQILGERLRTEPGVEAILLACRRGDPHPSVRAMALRVLARGRHLSAEVAADLLAACRDDEAAEVVEAAAGVLLPRAGTHGPARELLLQRMRTDPSAGVRRAAVRLLGRSGPEAALLERIGNDQERSVVRAAAVALAGRGHRPGERSWRALADRLAAETDEVIRETLVQVLGTTYRAYPGTEETLAGALADAEPFVRLAAVQSLADPPLTGSRRELLSQVAAGDTVPFVRLAAVEVLAEDPETVATEVLVAAAAEDADTETRTAALRGLIGRGLDASAGRMLVSLTGEGRPEVRLAALRVLLANCPDGVDLTVVLLTRSRDDNVAEVFTEAAAAGMRDDARFWDVIVDRAGADPNPGIRAAAIELIGSGDPEPAGDMLRERVREDTDPAVVEVAARLAAVLRADQTRDDLLERIPDGDPQLLPVLIRALAGWLTDEAVRRVVLGHARVPGHLEARRAAVETLAPIAHLTEVREVLIDCAEDEDFAVSSMADNLLRLSGSWPESSR</sequence>
<dbReference type="InterPro" id="IPR007111">
    <property type="entry name" value="NACHT_NTPase"/>
</dbReference>
<accession>A0ABQ3X9G0</accession>
<dbReference type="Pfam" id="PF05729">
    <property type="entry name" value="NACHT"/>
    <property type="match status" value="1"/>
</dbReference>
<organism evidence="2 3">
    <name type="scientific">Actinoplanes couchii</name>
    <dbReference type="NCBI Taxonomy" id="403638"/>
    <lineage>
        <taxon>Bacteria</taxon>
        <taxon>Bacillati</taxon>
        <taxon>Actinomycetota</taxon>
        <taxon>Actinomycetes</taxon>
        <taxon>Micromonosporales</taxon>
        <taxon>Micromonosporaceae</taxon>
        <taxon>Actinoplanes</taxon>
    </lineage>
</organism>
<evidence type="ECO:0000313" key="2">
    <source>
        <dbReference type="EMBL" id="GID55139.1"/>
    </source>
</evidence>
<dbReference type="PANTHER" id="PTHR46844">
    <property type="entry name" value="SLR5058 PROTEIN"/>
    <property type="match status" value="1"/>
</dbReference>
<gene>
    <name evidence="2" type="ORF">Aco03nite_035430</name>
</gene>
<evidence type="ECO:0000313" key="3">
    <source>
        <dbReference type="Proteomes" id="UP000612282"/>
    </source>
</evidence>
<proteinExistence type="predicted"/>
<dbReference type="PROSITE" id="PS50837">
    <property type="entry name" value="NACHT"/>
    <property type="match status" value="1"/>
</dbReference>
<dbReference type="InterPro" id="IPR016024">
    <property type="entry name" value="ARM-type_fold"/>
</dbReference>
<dbReference type="SUPFAM" id="SSF48371">
    <property type="entry name" value="ARM repeat"/>
    <property type="match status" value="2"/>
</dbReference>
<dbReference type="Pfam" id="PF13271">
    <property type="entry name" value="DUF4062"/>
    <property type="match status" value="1"/>
</dbReference>
<dbReference type="Proteomes" id="UP000612282">
    <property type="component" value="Unassembled WGS sequence"/>
</dbReference>
<feature type="domain" description="NACHT" evidence="1">
    <location>
        <begin position="261"/>
        <end position="388"/>
    </location>
</feature>